<feature type="region of interest" description="Disordered" evidence="5">
    <location>
        <begin position="301"/>
        <end position="354"/>
    </location>
</feature>
<keyword evidence="2" id="KW-0800">Toxin</keyword>
<dbReference type="EMBL" id="CP097327">
    <property type="protein sequence ID" value="USB35715.1"/>
    <property type="molecule type" value="Genomic_DNA"/>
</dbReference>
<evidence type="ECO:0000256" key="4">
    <source>
        <dbReference type="ARBA" id="ARBA00023026"/>
    </source>
</evidence>
<protein>
    <submittedName>
        <fullName evidence="8">VENN motif pre-toxin domain-containing protein</fullName>
    </submittedName>
</protein>
<dbReference type="GO" id="GO:0090729">
    <property type="term" value="F:toxin activity"/>
    <property type="evidence" value="ECO:0007669"/>
    <property type="project" value="UniProtKB-KW"/>
</dbReference>
<keyword evidence="9" id="KW-1185">Reference proteome</keyword>
<dbReference type="Proteomes" id="UP001222403">
    <property type="component" value="Chromosome"/>
</dbReference>
<keyword evidence="4" id="KW-0843">Virulence</keyword>
<evidence type="ECO:0000256" key="1">
    <source>
        <dbReference type="ARBA" id="ARBA00004219"/>
    </source>
</evidence>
<evidence type="ECO:0000313" key="8">
    <source>
        <dbReference type="EMBL" id="WFC08222.1"/>
    </source>
</evidence>
<evidence type="ECO:0000313" key="9">
    <source>
        <dbReference type="Proteomes" id="UP001057142"/>
    </source>
</evidence>
<dbReference type="Proteomes" id="UP001057142">
    <property type="component" value="Chromosome"/>
</dbReference>
<comment type="subcellular location">
    <subcellularLocation>
        <location evidence="1">Target cell</location>
        <location evidence="1">Target cell cytoplasm</location>
    </subcellularLocation>
</comment>
<reference evidence="7" key="1">
    <citation type="journal article" date="2022" name="Front. Microbiol.">
        <title>Identification of a novel aminoglycoside O-nucleotidyltransferase AadA33 in Providencia vermicola.</title>
        <authorList>
            <person name="Feng C."/>
            <person name="Gao M."/>
            <person name="Jiang W."/>
            <person name="Shi W."/>
            <person name="Li A."/>
            <person name="Liu S."/>
            <person name="Zhang L."/>
            <person name="Zhang X."/>
            <person name="Li Q."/>
            <person name="Lin H."/>
            <person name="Lu J."/>
            <person name="Li K."/>
            <person name="Zhang H."/>
            <person name="Hu Y."/>
            <person name="Bao Q."/>
            <person name="Lin X."/>
        </authorList>
    </citation>
    <scope>NUCLEOTIDE SEQUENCE</scope>
    <source>
        <strain evidence="7">P13</strain>
    </source>
</reference>
<keyword evidence="3" id="KW-1266">Target cell cytoplasm</keyword>
<organism evidence="8 10">
    <name type="scientific">Providencia vermicola</name>
    <dbReference type="NCBI Taxonomy" id="333965"/>
    <lineage>
        <taxon>Bacteria</taxon>
        <taxon>Pseudomonadati</taxon>
        <taxon>Pseudomonadota</taxon>
        <taxon>Gammaproteobacteria</taxon>
        <taxon>Enterobacterales</taxon>
        <taxon>Morganellaceae</taxon>
        <taxon>Providencia</taxon>
    </lineage>
</organism>
<evidence type="ECO:0000256" key="3">
    <source>
        <dbReference type="ARBA" id="ARBA00022913"/>
    </source>
</evidence>
<name>A0AAX3S1H1_9GAMM</name>
<proteinExistence type="predicted"/>
<evidence type="ECO:0000259" key="6">
    <source>
        <dbReference type="Pfam" id="PF04829"/>
    </source>
</evidence>
<evidence type="ECO:0000313" key="10">
    <source>
        <dbReference type="Proteomes" id="UP001222403"/>
    </source>
</evidence>
<feature type="compositionally biased region" description="Basic and acidic residues" evidence="5">
    <location>
        <begin position="340"/>
        <end position="354"/>
    </location>
</feature>
<evidence type="ECO:0000256" key="5">
    <source>
        <dbReference type="SAM" id="MobiDB-lite"/>
    </source>
</evidence>
<accession>A0AAX3S1H1</accession>
<dbReference type="RefSeq" id="WP_163861065.1">
    <property type="nucleotide sequence ID" value="NZ_CP048796.1"/>
</dbReference>
<gene>
    <name evidence="7" type="ORF">M5J11_12875</name>
    <name evidence="8" type="ORF">PG365_07630</name>
</gene>
<dbReference type="Pfam" id="PF04829">
    <property type="entry name" value="PT-VENN"/>
    <property type="match status" value="1"/>
</dbReference>
<dbReference type="AlphaFoldDB" id="A0AAX3S1H1"/>
<sequence length="354" mass="35887">MPYLKNDKSYLGLQASTYRSVYTVLIQAEINQSGWGVGGDKRRIVESGTALIQGLVNGDVNKAVANASAQSLGTVTAEAVGMLSEKLYGKAASQLTEDEKATVSAFASLAAGIAGGLVGGDTSSAANAGQAGKTTVENNTMSGAGLGGNLGFWLADIKDCDQNCKAEIAKGINDGNLETSGHAAGVAGLGLYSGTGLIVAGIGGSANYLIQLSGDKPINYTDVLIAAHVGGITKDSNFYGVVGWNAFGGGLSSELKGEDPLLGAGTTGISSGIGYGLGGLIKWGSNKWKYVETKGLDPKYNPRLQGGANKGQLGLSKDLSPAKGPSVAGNVTSSVVTEKTNSRINDEIKNDTGK</sequence>
<dbReference type="InterPro" id="IPR006914">
    <property type="entry name" value="VENN_dom"/>
</dbReference>
<evidence type="ECO:0000313" key="7">
    <source>
        <dbReference type="EMBL" id="USB35715.1"/>
    </source>
</evidence>
<evidence type="ECO:0000256" key="2">
    <source>
        <dbReference type="ARBA" id="ARBA00022656"/>
    </source>
</evidence>
<dbReference type="EMBL" id="CP116222">
    <property type="protein sequence ID" value="WFC08222.1"/>
    <property type="molecule type" value="Genomic_DNA"/>
</dbReference>
<feature type="compositionally biased region" description="Polar residues" evidence="5">
    <location>
        <begin position="329"/>
        <end position="339"/>
    </location>
</feature>
<feature type="domain" description="VENN motif-containing" evidence="6">
    <location>
        <begin position="93"/>
        <end position="142"/>
    </location>
</feature>
<reference evidence="8" key="2">
    <citation type="submission" date="2023-01" db="EMBL/GenBank/DDBJ databases">
        <title>The prevalence of carbapenem-resistant bacteria in aquaculture in China and the genetic diversity of carbapenem-resistant genes.</title>
        <authorList>
            <person name="Wen R."/>
        </authorList>
    </citation>
    <scope>NUCLEOTIDE SEQUENCE</scope>
    <source>
        <strain evidence="8">PVA41-chromosome</strain>
    </source>
</reference>